<comment type="caution">
    <text evidence="1">The sequence shown here is derived from an EMBL/GenBank/DDBJ whole genome shotgun (WGS) entry which is preliminary data.</text>
</comment>
<sequence length="87" mass="10640">MRIMVILLGFIGVGLAAYSMWLQTQQVNDSYRLMQLQEEYSRWFEIKRRVELEWARLQAPDHLRSLAHSRFRLREARENDQWYVLEP</sequence>
<evidence type="ECO:0000313" key="1">
    <source>
        <dbReference type="EMBL" id="ROQ93247.1"/>
    </source>
</evidence>
<evidence type="ECO:0000313" key="2">
    <source>
        <dbReference type="Proteomes" id="UP000276223"/>
    </source>
</evidence>
<evidence type="ECO:0008006" key="3">
    <source>
        <dbReference type="Google" id="ProtNLM"/>
    </source>
</evidence>
<dbReference type="OrthoDB" id="5515503at2"/>
<gene>
    <name evidence="1" type="ORF">EDC27_1258</name>
</gene>
<name>A0A3N1UXI6_9BACT</name>
<dbReference type="RefSeq" id="WP_148045698.1">
    <property type="nucleotide sequence ID" value="NZ_RJVA01000011.1"/>
</dbReference>
<organism evidence="1 2">
    <name type="scientific">Desulfosoma caldarium</name>
    <dbReference type="NCBI Taxonomy" id="610254"/>
    <lineage>
        <taxon>Bacteria</taxon>
        <taxon>Pseudomonadati</taxon>
        <taxon>Thermodesulfobacteriota</taxon>
        <taxon>Syntrophobacteria</taxon>
        <taxon>Syntrophobacterales</taxon>
        <taxon>Syntrophobacteraceae</taxon>
        <taxon>Desulfosoma</taxon>
    </lineage>
</organism>
<keyword evidence="2" id="KW-1185">Reference proteome</keyword>
<accession>A0A3N1UXI6</accession>
<reference evidence="1 2" key="1">
    <citation type="submission" date="2018-11" db="EMBL/GenBank/DDBJ databases">
        <title>Genomic Encyclopedia of Type Strains, Phase IV (KMG-IV): sequencing the most valuable type-strain genomes for metagenomic binning, comparative biology and taxonomic classification.</title>
        <authorList>
            <person name="Goeker M."/>
        </authorList>
    </citation>
    <scope>NUCLEOTIDE SEQUENCE [LARGE SCALE GENOMIC DNA]</scope>
    <source>
        <strain evidence="1 2">DSM 22027</strain>
    </source>
</reference>
<dbReference type="AlphaFoldDB" id="A0A3N1UXI6"/>
<protein>
    <recommendedName>
        <fullName evidence="3">Cell division protein FtsL</fullName>
    </recommendedName>
</protein>
<dbReference type="EMBL" id="RJVA01000011">
    <property type="protein sequence ID" value="ROQ93247.1"/>
    <property type="molecule type" value="Genomic_DNA"/>
</dbReference>
<dbReference type="Proteomes" id="UP000276223">
    <property type="component" value="Unassembled WGS sequence"/>
</dbReference>
<proteinExistence type="predicted"/>